<comment type="similarity">
    <text evidence="2 6">Belongs to the tRNA nucleotidyltransferase/poly(A) polymerase family.</text>
</comment>
<dbReference type="PANTHER" id="PTHR13734">
    <property type="entry name" value="TRNA-NUCLEOTIDYLTRANSFERASE"/>
    <property type="match status" value="1"/>
</dbReference>
<dbReference type="Gene3D" id="3.30.465.10">
    <property type="match status" value="1"/>
</dbReference>
<dbReference type="GO" id="GO:0052929">
    <property type="term" value="F:ATP:3'-cytidine-cytidine-tRNA adenylyltransferase activity"/>
    <property type="evidence" value="ECO:0007669"/>
    <property type="project" value="TreeGrafter"/>
</dbReference>
<proteinExistence type="inferred from homology"/>
<dbReference type="SUPFAM" id="SSF81891">
    <property type="entry name" value="Poly A polymerase C-terminal region-like"/>
    <property type="match status" value="1"/>
</dbReference>
<evidence type="ECO:0000256" key="5">
    <source>
        <dbReference type="ARBA" id="ARBA00023002"/>
    </source>
</evidence>
<dbReference type="PROSITE" id="PS00862">
    <property type="entry name" value="OX2_COVAL_FAD"/>
    <property type="match status" value="1"/>
</dbReference>
<dbReference type="InterPro" id="IPR036318">
    <property type="entry name" value="FAD-bd_PCMH-like_sf"/>
</dbReference>
<dbReference type="SUPFAM" id="SSF81301">
    <property type="entry name" value="Nucleotidyltransferase"/>
    <property type="match status" value="1"/>
</dbReference>
<keyword evidence="3 6" id="KW-0808">Transferase</keyword>
<dbReference type="Gene3D" id="3.30.460.10">
    <property type="entry name" value="Beta Polymerase, domain 2"/>
    <property type="match status" value="1"/>
</dbReference>
<dbReference type="InterPro" id="IPR016166">
    <property type="entry name" value="FAD-bd_PCMH"/>
</dbReference>
<dbReference type="PANTHER" id="PTHR13734:SF5">
    <property type="entry name" value="CCA TRNA NUCLEOTIDYLTRANSFERASE, MITOCHONDRIAL"/>
    <property type="match status" value="1"/>
</dbReference>
<dbReference type="CDD" id="cd05398">
    <property type="entry name" value="NT_ClassII-CCAase"/>
    <property type="match status" value="1"/>
</dbReference>
<evidence type="ECO:0000313" key="9">
    <source>
        <dbReference type="Proteomes" id="UP001211065"/>
    </source>
</evidence>
<gene>
    <name evidence="8" type="primary">CCA1</name>
    <name evidence="8" type="ORF">HK099_003598</name>
</gene>
<evidence type="ECO:0000256" key="2">
    <source>
        <dbReference type="ARBA" id="ARBA00007265"/>
    </source>
</evidence>
<dbReference type="Pfam" id="PF01565">
    <property type="entry name" value="FAD_binding_4"/>
    <property type="match status" value="1"/>
</dbReference>
<comment type="similarity">
    <text evidence="1">Belongs to the oxygen-dependent FAD-linked oxidoreductase family.</text>
</comment>
<dbReference type="GO" id="GO:0005739">
    <property type="term" value="C:mitochondrion"/>
    <property type="evidence" value="ECO:0007669"/>
    <property type="project" value="UniProtKB-ARBA"/>
</dbReference>
<dbReference type="PROSITE" id="PS51387">
    <property type="entry name" value="FAD_PCMH"/>
    <property type="match status" value="1"/>
</dbReference>
<evidence type="ECO:0000256" key="3">
    <source>
        <dbReference type="ARBA" id="ARBA00022679"/>
    </source>
</evidence>
<dbReference type="GO" id="GO:0071949">
    <property type="term" value="F:FAD binding"/>
    <property type="evidence" value="ECO:0007669"/>
    <property type="project" value="InterPro"/>
</dbReference>
<dbReference type="FunFam" id="3.30.460.10:FF:000019">
    <property type="entry name" value="tRNA nucleotidyltransferase cca2"/>
    <property type="match status" value="1"/>
</dbReference>
<dbReference type="GO" id="GO:0052927">
    <property type="term" value="F:CC tRNA cytidylyltransferase activity"/>
    <property type="evidence" value="ECO:0007669"/>
    <property type="project" value="TreeGrafter"/>
</dbReference>
<dbReference type="Proteomes" id="UP001211065">
    <property type="component" value="Unassembled WGS sequence"/>
</dbReference>
<dbReference type="GO" id="GO:0016491">
    <property type="term" value="F:oxidoreductase activity"/>
    <property type="evidence" value="ECO:0007669"/>
    <property type="project" value="UniProtKB-KW"/>
</dbReference>
<evidence type="ECO:0000256" key="1">
    <source>
        <dbReference type="ARBA" id="ARBA00005466"/>
    </source>
</evidence>
<keyword evidence="4 6" id="KW-0694">RNA-binding</keyword>
<dbReference type="SUPFAM" id="SSF56176">
    <property type="entry name" value="FAD-binding/transporter-associated domain-like"/>
    <property type="match status" value="1"/>
</dbReference>
<dbReference type="InterPro" id="IPR002646">
    <property type="entry name" value="PolA_pol_head_dom"/>
</dbReference>
<dbReference type="Pfam" id="PF01743">
    <property type="entry name" value="PolyA_pol"/>
    <property type="match status" value="1"/>
</dbReference>
<comment type="caution">
    <text evidence="8">The sequence shown here is derived from an EMBL/GenBank/DDBJ whole genome shotgun (WGS) entry which is preliminary data.</text>
</comment>
<keyword evidence="5" id="KW-0560">Oxidoreductase</keyword>
<dbReference type="AlphaFoldDB" id="A0AAD5U497"/>
<organism evidence="8 9">
    <name type="scientific">Clydaea vesicula</name>
    <dbReference type="NCBI Taxonomy" id="447962"/>
    <lineage>
        <taxon>Eukaryota</taxon>
        <taxon>Fungi</taxon>
        <taxon>Fungi incertae sedis</taxon>
        <taxon>Chytridiomycota</taxon>
        <taxon>Chytridiomycota incertae sedis</taxon>
        <taxon>Chytridiomycetes</taxon>
        <taxon>Lobulomycetales</taxon>
        <taxon>Lobulomycetaceae</taxon>
        <taxon>Clydaea</taxon>
    </lineage>
</organism>
<dbReference type="GO" id="GO:0001680">
    <property type="term" value="P:tRNA 3'-terminal CCA addition"/>
    <property type="evidence" value="ECO:0007669"/>
    <property type="project" value="TreeGrafter"/>
</dbReference>
<accession>A0AAD5U497</accession>
<evidence type="ECO:0000256" key="4">
    <source>
        <dbReference type="ARBA" id="ARBA00022884"/>
    </source>
</evidence>
<name>A0AAD5U497_9FUNG</name>
<evidence type="ECO:0000313" key="8">
    <source>
        <dbReference type="EMBL" id="KAJ3221315.1"/>
    </source>
</evidence>
<dbReference type="EMBL" id="JADGJW010000237">
    <property type="protein sequence ID" value="KAJ3221315.1"/>
    <property type="molecule type" value="Genomic_DNA"/>
</dbReference>
<dbReference type="Gene3D" id="1.10.3090.10">
    <property type="entry name" value="cca-adding enzyme, domain 2"/>
    <property type="match status" value="1"/>
</dbReference>
<protein>
    <submittedName>
        <fullName evidence="8">CCA tRNA nucleotidyltransferase, mitochondrial</fullName>
    </submittedName>
</protein>
<reference evidence="8" key="1">
    <citation type="submission" date="2020-05" db="EMBL/GenBank/DDBJ databases">
        <title>Phylogenomic resolution of chytrid fungi.</title>
        <authorList>
            <person name="Stajich J.E."/>
            <person name="Amses K."/>
            <person name="Simmons R."/>
            <person name="Seto K."/>
            <person name="Myers J."/>
            <person name="Bonds A."/>
            <person name="Quandt C.A."/>
            <person name="Barry K."/>
            <person name="Liu P."/>
            <person name="Grigoriev I."/>
            <person name="Longcore J.E."/>
            <person name="James T.Y."/>
        </authorList>
    </citation>
    <scope>NUCLEOTIDE SEQUENCE</scope>
    <source>
        <strain evidence="8">JEL0476</strain>
    </source>
</reference>
<dbReference type="InterPro" id="IPR006093">
    <property type="entry name" value="Oxy_OxRdtase_FAD_BS"/>
</dbReference>
<dbReference type="InterPro" id="IPR016169">
    <property type="entry name" value="FAD-bd_PCMH_sub2"/>
</dbReference>
<feature type="domain" description="FAD-binding PCMH-type" evidence="7">
    <location>
        <begin position="616"/>
        <end position="803"/>
    </location>
</feature>
<evidence type="ECO:0000259" key="7">
    <source>
        <dbReference type="PROSITE" id="PS51387"/>
    </source>
</evidence>
<sequence>MSKIILTQSESIIRKILVECANEINKSSETKVTLRLAGGWVRDKLLNLPSDDIDVAVDTMSGYNFATILNNFCHIKGYHSHKVAKIDFNPEKSKHLETATMKMEHYQLDFVNLRTEVYENISSRVPVIKFGSPLEDAERRDITINALFYNLHTEVVEDFTNKGINDLQKGLIRTPLNPMQTFLDDPLRVLRVIRFASRLGYSIDSDVCEAAKSEEIKVSFQNKISRERVGQELEKMLKGPDPLRYLWILLDFGFYDSVFVPPTPLDKLDYSKAVKATYAVHWLLHSKWKLKLFPSYQTEKEINKKLLFLSAAMQPFEDLTYFDHKQKETSVAKFIILNSIKLSMHEAEVTSKILMEFKHVQKFIAKFRTDPASITKKSLGLFLRRLGESPIKKDYGMLLFFACATELMNVLKIDVPLHLVSSKNIDVTQQGCGIFEDETPEMTEILITYVNFLSLINSYGLEIAYKWKPILDGREVAKTLNLKPGKHIGIILEKVIEFQLDYQGVLFNSDGTYTSSCKEECVKYLQNSNVNQTFSPIQFIHYSQAFESDFKISILTEVLNNKFLPAVNMNLFNFLLLIRIIVGQKYSLSILKGCLIDIDTIFKGCESFQKAIDYNFDPYEKAYQPIVFTFPSNAKEVSKVISCAKAFNLSITARSGGHSLENSLSSDVIIDLVKFNQLEVNNNTKTINVGSGQKLKNVNWVLKKFNLLFAGNKVILKIFNSSIGGSSSNAGIGGYLLGGGFGYSPRFFAFVSDNIIEMQVVTADGIIRTVNQFTDPDLFWVLRGCGAGNFGIVTIFTVKIYPETGHVFSKYHFPLSNVSTILKLFSKHSVLLPKNIHTTLNFEFEKNKITTLFIGINRVGNLKGYIADTAILHFLKKFPKFKKKKFEYYHTQRDFIYADRFDNISSKNAVESTILEKVMGLLVDDTLSDDAISIILGEPLKNETCFIHRSKNLLSLEVKLSVNKSTLSEKEVIDRFIALERWHSKLYPLISSEIYNNYVWNAGDH</sequence>
<evidence type="ECO:0000256" key="6">
    <source>
        <dbReference type="RuleBase" id="RU003953"/>
    </source>
</evidence>
<dbReference type="GO" id="GO:0003723">
    <property type="term" value="F:RNA binding"/>
    <property type="evidence" value="ECO:0007669"/>
    <property type="project" value="UniProtKB-KW"/>
</dbReference>
<keyword evidence="9" id="KW-1185">Reference proteome</keyword>
<dbReference type="InterPro" id="IPR043519">
    <property type="entry name" value="NT_sf"/>
</dbReference>
<dbReference type="InterPro" id="IPR006094">
    <property type="entry name" value="Oxid_FAD_bind_N"/>
</dbReference>